<dbReference type="Proteomes" id="UP001215280">
    <property type="component" value="Unassembled WGS sequence"/>
</dbReference>
<dbReference type="EMBL" id="JARJLG010000046">
    <property type="protein sequence ID" value="KAJ7761229.1"/>
    <property type="molecule type" value="Genomic_DNA"/>
</dbReference>
<keyword evidence="2" id="KW-1185">Reference proteome</keyword>
<name>A0AAD7NGE2_9AGAR</name>
<sequence>GDILKLKMVLFDRQMANDTGSEAYQNLASWGPPAEGWHYLGQCASNNYTDSPISLVFKPLAAAPGLLAAVERWEQVWNNSGSSASRDFALWRGVSSSETHVVVGGIFSANPGHAHPTAEQTEGIVAINSQLVAEDGATRVWDDLGSGAKEDGSVW</sequence>
<proteinExistence type="predicted"/>
<organism evidence="1 2">
    <name type="scientific">Mycena maculata</name>
    <dbReference type="NCBI Taxonomy" id="230809"/>
    <lineage>
        <taxon>Eukaryota</taxon>
        <taxon>Fungi</taxon>
        <taxon>Dikarya</taxon>
        <taxon>Basidiomycota</taxon>
        <taxon>Agaricomycotina</taxon>
        <taxon>Agaricomycetes</taxon>
        <taxon>Agaricomycetidae</taxon>
        <taxon>Agaricales</taxon>
        <taxon>Marasmiineae</taxon>
        <taxon>Mycenaceae</taxon>
        <taxon>Mycena</taxon>
    </lineage>
</organism>
<reference evidence="1" key="1">
    <citation type="submission" date="2023-03" db="EMBL/GenBank/DDBJ databases">
        <title>Massive genome expansion in bonnet fungi (Mycena s.s.) driven by repeated elements and novel gene families across ecological guilds.</title>
        <authorList>
            <consortium name="Lawrence Berkeley National Laboratory"/>
            <person name="Harder C.B."/>
            <person name="Miyauchi S."/>
            <person name="Viragh M."/>
            <person name="Kuo A."/>
            <person name="Thoen E."/>
            <person name="Andreopoulos B."/>
            <person name="Lu D."/>
            <person name="Skrede I."/>
            <person name="Drula E."/>
            <person name="Henrissat B."/>
            <person name="Morin E."/>
            <person name="Kohler A."/>
            <person name="Barry K."/>
            <person name="LaButti K."/>
            <person name="Morin E."/>
            <person name="Salamov A."/>
            <person name="Lipzen A."/>
            <person name="Mereny Z."/>
            <person name="Hegedus B."/>
            <person name="Baldrian P."/>
            <person name="Stursova M."/>
            <person name="Weitz H."/>
            <person name="Taylor A."/>
            <person name="Grigoriev I.V."/>
            <person name="Nagy L.G."/>
            <person name="Martin F."/>
            <person name="Kauserud H."/>
        </authorList>
    </citation>
    <scope>NUCLEOTIDE SEQUENCE</scope>
    <source>
        <strain evidence="1">CBHHK188m</strain>
    </source>
</reference>
<evidence type="ECO:0000313" key="2">
    <source>
        <dbReference type="Proteomes" id="UP001215280"/>
    </source>
</evidence>
<comment type="caution">
    <text evidence="1">The sequence shown here is derived from an EMBL/GenBank/DDBJ whole genome shotgun (WGS) entry which is preliminary data.</text>
</comment>
<protein>
    <submittedName>
        <fullName evidence="1">Uncharacterized protein</fullName>
    </submittedName>
</protein>
<dbReference type="AlphaFoldDB" id="A0AAD7NGE2"/>
<accession>A0AAD7NGE2</accession>
<evidence type="ECO:0000313" key="1">
    <source>
        <dbReference type="EMBL" id="KAJ7761229.1"/>
    </source>
</evidence>
<gene>
    <name evidence="1" type="ORF">DFH07DRAFT_707732</name>
</gene>
<feature type="non-terminal residue" evidence="1">
    <location>
        <position position="1"/>
    </location>
</feature>
<feature type="non-terminal residue" evidence="1">
    <location>
        <position position="155"/>
    </location>
</feature>